<keyword evidence="11" id="KW-0675">Receptor</keyword>
<keyword evidence="5 15" id="KW-0732">Signal</keyword>
<dbReference type="OrthoDB" id="676979at2759"/>
<dbReference type="SMART" id="SM00369">
    <property type="entry name" value="LRR_TYP"/>
    <property type="match status" value="7"/>
</dbReference>
<evidence type="ECO:0000256" key="13">
    <source>
        <dbReference type="PROSITE-ProRule" id="PRU10141"/>
    </source>
</evidence>
<dbReference type="EMBL" id="JADCNM010000012">
    <property type="protein sequence ID" value="KAG0459454.1"/>
    <property type="molecule type" value="Genomic_DNA"/>
</dbReference>
<dbReference type="FunFam" id="3.80.10.10:FF:000402">
    <property type="entry name" value="Putative LRR receptor-like serine/threonine-protein kinase IRK"/>
    <property type="match status" value="1"/>
</dbReference>
<dbReference type="AlphaFoldDB" id="A0A835PTI7"/>
<dbReference type="InterPro" id="IPR032675">
    <property type="entry name" value="LRR_dom_sf"/>
</dbReference>
<keyword evidence="9 14" id="KW-1133">Transmembrane helix</keyword>
<comment type="subcellular location">
    <subcellularLocation>
        <location evidence="1">Cell membrane</location>
        <topology evidence="1">Single-pass type I membrane protein</topology>
    </subcellularLocation>
</comment>
<sequence length="972" mass="105840">MKAPGRLLFSLFFFSSVLADSGDLSGPSLNDDVLGLIVFKADVFDPHSKLASWNENDDSPCSWYGVKCEPRNNLVVELSLDGLDLSGKIGRGLLQLKSLRKLSLSRNNLTGPLNQDLTRLESLHTLDFSENALSGAIPSEFFWQCRSLRSLSLAGNHFSSEIPASVGDCLTLASLNLSSNWLSGVLPAELWSLYGLRTVDLSGNFLVGQIPKGMDRLFNLRTISLRRNGLTGSLPIDICHCFLLRFLDLSENSFSGNLPETMQRLTMLNYISLRSNNFSGEIPMWLGDLKKLQVLDLSNNGFTGPIPESIGSLQDMKKIDLSANSLSGSLPKSMANCTNLAEVNFSQNSFVGSLPSWSFGIGVQEIMISKNNLDEVIKVSAASNQTLQVLDLSWNMLTGVIPLEIERMQRIQYLNLSRNFLSGSIPATFGKLMILEVADLSSNLLTGHIPKEIGGAISLKGLNLGNNSLTGEIPYQIGNCSSLTSLILTQNNLSGSIPPTLANLSSLQTIDLSLNGLTGSIPKQLSELPHLLSFNVSHNLLSGEIPSGNFFNNIPPSCLADNPDLCGSAVNRSCHSVLPKPIVLNPNSSSSYSPNSEFSPEKLTHKKIILSISTLVAIGAAVLIAVGVITITVLNLRVRATASRSAAAYYMSDGYISRSPATTDANSGKLVMFSSDDHDLSNGAHAILNKDTELGRGGFGTVYKTVLQDGRPVAIKKLTVSSLVKSQEFFEREIKKIGKMKHPNLVALEGYYYTPSLQLLIYEFVTGGTLFNHLHENSGLNCLSWQERFDIILGVARSLAYLHHHNVVHYNLKSSNILIDGSGEPRVGDFGLAKLLPMLDRYVLSNKIQSALGYMAPEFACQTVKITDKCDVYGFGVLVLEILSGRKPVEYMEDDVVVLCDVVRVALDDGRVEECMDVRLGGKFPVEEAVPVTKLGLICTSQVPSNRPHMSEVVNMLELIRCPQNGYVEELG</sequence>
<keyword evidence="7 13" id="KW-0547">Nucleotide-binding</keyword>
<dbReference type="Proteomes" id="UP000639772">
    <property type="component" value="Chromosome 12"/>
</dbReference>
<reference evidence="17 18" key="1">
    <citation type="journal article" date="2020" name="Nat. Food">
        <title>A phased Vanilla planifolia genome enables genetic improvement of flavour and production.</title>
        <authorList>
            <person name="Hasing T."/>
            <person name="Tang H."/>
            <person name="Brym M."/>
            <person name="Khazi F."/>
            <person name="Huang T."/>
            <person name="Chambers A.H."/>
        </authorList>
    </citation>
    <scope>NUCLEOTIDE SEQUENCE [LARGE SCALE GENOMIC DNA]</scope>
    <source>
        <tissue evidence="17">Leaf</tissue>
    </source>
</reference>
<evidence type="ECO:0000259" key="16">
    <source>
        <dbReference type="PROSITE" id="PS50011"/>
    </source>
</evidence>
<evidence type="ECO:0000256" key="11">
    <source>
        <dbReference type="ARBA" id="ARBA00023170"/>
    </source>
</evidence>
<dbReference type="CDD" id="cd14066">
    <property type="entry name" value="STKc_IRAK"/>
    <property type="match status" value="1"/>
</dbReference>
<dbReference type="InterPro" id="IPR013210">
    <property type="entry name" value="LRR_N_plant-typ"/>
</dbReference>
<dbReference type="FunFam" id="3.30.200.20:FF:000295">
    <property type="entry name" value="probable LRR receptor-like serine/threonine-protein kinase IRK"/>
    <property type="match status" value="1"/>
</dbReference>
<evidence type="ECO:0000256" key="12">
    <source>
        <dbReference type="ARBA" id="ARBA00023180"/>
    </source>
</evidence>
<keyword evidence="3" id="KW-0433">Leucine-rich repeat</keyword>
<dbReference type="GO" id="GO:0004672">
    <property type="term" value="F:protein kinase activity"/>
    <property type="evidence" value="ECO:0007669"/>
    <property type="project" value="InterPro"/>
</dbReference>
<dbReference type="FunFam" id="1.10.510.10:FF:000267">
    <property type="entry name" value="probable LRR receptor-like serine/threonine-protein kinase IRK"/>
    <property type="match status" value="1"/>
</dbReference>
<dbReference type="InterPro" id="IPR017441">
    <property type="entry name" value="Protein_kinase_ATP_BS"/>
</dbReference>
<keyword evidence="10 14" id="KW-0472">Membrane</keyword>
<dbReference type="PROSITE" id="PS50011">
    <property type="entry name" value="PROTEIN_KINASE_DOM"/>
    <property type="match status" value="1"/>
</dbReference>
<dbReference type="Pfam" id="PF00560">
    <property type="entry name" value="LRR_1"/>
    <property type="match status" value="6"/>
</dbReference>
<protein>
    <recommendedName>
        <fullName evidence="16">Protein kinase domain-containing protein</fullName>
    </recommendedName>
</protein>
<feature type="signal peptide" evidence="15">
    <location>
        <begin position="1"/>
        <end position="19"/>
    </location>
</feature>
<keyword evidence="8 13" id="KW-0067">ATP-binding</keyword>
<dbReference type="Pfam" id="PF00069">
    <property type="entry name" value="Pkinase"/>
    <property type="match status" value="1"/>
</dbReference>
<dbReference type="GO" id="GO:0005886">
    <property type="term" value="C:plasma membrane"/>
    <property type="evidence" value="ECO:0007669"/>
    <property type="project" value="UniProtKB-SubCell"/>
</dbReference>
<dbReference type="InterPro" id="IPR011009">
    <property type="entry name" value="Kinase-like_dom_sf"/>
</dbReference>
<evidence type="ECO:0000256" key="6">
    <source>
        <dbReference type="ARBA" id="ARBA00022737"/>
    </source>
</evidence>
<dbReference type="InterPro" id="IPR003591">
    <property type="entry name" value="Leu-rich_rpt_typical-subtyp"/>
</dbReference>
<evidence type="ECO:0000256" key="10">
    <source>
        <dbReference type="ARBA" id="ARBA00023136"/>
    </source>
</evidence>
<feature type="domain" description="Protein kinase" evidence="16">
    <location>
        <begin position="688"/>
        <end position="960"/>
    </location>
</feature>
<dbReference type="PROSITE" id="PS00107">
    <property type="entry name" value="PROTEIN_KINASE_ATP"/>
    <property type="match status" value="1"/>
</dbReference>
<name>A0A835PTI7_VANPL</name>
<evidence type="ECO:0000256" key="1">
    <source>
        <dbReference type="ARBA" id="ARBA00004251"/>
    </source>
</evidence>
<evidence type="ECO:0000256" key="3">
    <source>
        <dbReference type="ARBA" id="ARBA00022614"/>
    </source>
</evidence>
<dbReference type="FunFam" id="3.80.10.10:FF:000275">
    <property type="entry name" value="Leucine-rich repeat receptor-like protein kinase"/>
    <property type="match status" value="1"/>
</dbReference>
<dbReference type="FunFam" id="3.80.10.10:FF:000413">
    <property type="entry name" value="Inactive leucine-rich repeat receptor-like protein kinase"/>
    <property type="match status" value="1"/>
</dbReference>
<dbReference type="Gene3D" id="3.30.200.20">
    <property type="entry name" value="Phosphorylase Kinase, domain 1"/>
    <property type="match status" value="1"/>
</dbReference>
<dbReference type="InterPro" id="IPR000719">
    <property type="entry name" value="Prot_kinase_dom"/>
</dbReference>
<gene>
    <name evidence="17" type="ORF">HPP92_022582</name>
</gene>
<evidence type="ECO:0000256" key="15">
    <source>
        <dbReference type="SAM" id="SignalP"/>
    </source>
</evidence>
<evidence type="ECO:0000313" key="17">
    <source>
        <dbReference type="EMBL" id="KAG0459454.1"/>
    </source>
</evidence>
<dbReference type="SUPFAM" id="SSF52047">
    <property type="entry name" value="RNI-like"/>
    <property type="match status" value="1"/>
</dbReference>
<keyword evidence="4 14" id="KW-0812">Transmembrane</keyword>
<dbReference type="PANTHER" id="PTHR48007:SF76">
    <property type="entry name" value="OS03G0145102 PROTEIN"/>
    <property type="match status" value="1"/>
</dbReference>
<feature type="chain" id="PRO_5032804182" description="Protein kinase domain-containing protein" evidence="15">
    <location>
        <begin position="20"/>
        <end position="972"/>
    </location>
</feature>
<comment type="caution">
    <text evidence="17">The sequence shown here is derived from an EMBL/GenBank/DDBJ whole genome shotgun (WGS) entry which is preliminary data.</text>
</comment>
<evidence type="ECO:0000256" key="9">
    <source>
        <dbReference type="ARBA" id="ARBA00022989"/>
    </source>
</evidence>
<dbReference type="Pfam" id="PF13855">
    <property type="entry name" value="LRR_8"/>
    <property type="match status" value="3"/>
</dbReference>
<dbReference type="Gene3D" id="3.80.10.10">
    <property type="entry name" value="Ribonuclease Inhibitor"/>
    <property type="match status" value="3"/>
</dbReference>
<dbReference type="Gene3D" id="1.10.510.10">
    <property type="entry name" value="Transferase(Phosphotransferase) domain 1"/>
    <property type="match status" value="1"/>
</dbReference>
<keyword evidence="6" id="KW-0677">Repeat</keyword>
<dbReference type="SUPFAM" id="SSF52058">
    <property type="entry name" value="L domain-like"/>
    <property type="match status" value="1"/>
</dbReference>
<dbReference type="Pfam" id="PF08263">
    <property type="entry name" value="LRRNT_2"/>
    <property type="match status" value="1"/>
</dbReference>
<evidence type="ECO:0000256" key="8">
    <source>
        <dbReference type="ARBA" id="ARBA00022840"/>
    </source>
</evidence>
<keyword evidence="2" id="KW-1003">Cell membrane</keyword>
<keyword evidence="12" id="KW-0325">Glycoprotein</keyword>
<proteinExistence type="predicted"/>
<organism evidence="17 18">
    <name type="scientific">Vanilla planifolia</name>
    <name type="common">Vanilla</name>
    <dbReference type="NCBI Taxonomy" id="51239"/>
    <lineage>
        <taxon>Eukaryota</taxon>
        <taxon>Viridiplantae</taxon>
        <taxon>Streptophyta</taxon>
        <taxon>Embryophyta</taxon>
        <taxon>Tracheophyta</taxon>
        <taxon>Spermatophyta</taxon>
        <taxon>Magnoliopsida</taxon>
        <taxon>Liliopsida</taxon>
        <taxon>Asparagales</taxon>
        <taxon>Orchidaceae</taxon>
        <taxon>Vanilloideae</taxon>
        <taxon>Vanilleae</taxon>
        <taxon>Vanilla</taxon>
    </lineage>
</organism>
<feature type="binding site" evidence="13">
    <location>
        <position position="717"/>
    </location>
    <ligand>
        <name>ATP</name>
        <dbReference type="ChEBI" id="CHEBI:30616"/>
    </ligand>
</feature>
<evidence type="ECO:0000256" key="4">
    <source>
        <dbReference type="ARBA" id="ARBA00022692"/>
    </source>
</evidence>
<evidence type="ECO:0000256" key="7">
    <source>
        <dbReference type="ARBA" id="ARBA00022741"/>
    </source>
</evidence>
<evidence type="ECO:0000256" key="14">
    <source>
        <dbReference type="SAM" id="Phobius"/>
    </source>
</evidence>
<dbReference type="SUPFAM" id="SSF56112">
    <property type="entry name" value="Protein kinase-like (PK-like)"/>
    <property type="match status" value="1"/>
</dbReference>
<accession>A0A835PTI7</accession>
<dbReference type="InterPro" id="IPR001611">
    <property type="entry name" value="Leu-rich_rpt"/>
</dbReference>
<evidence type="ECO:0000256" key="2">
    <source>
        <dbReference type="ARBA" id="ARBA00022475"/>
    </source>
</evidence>
<evidence type="ECO:0000313" key="18">
    <source>
        <dbReference type="Proteomes" id="UP000639772"/>
    </source>
</evidence>
<evidence type="ECO:0000256" key="5">
    <source>
        <dbReference type="ARBA" id="ARBA00022729"/>
    </source>
</evidence>
<dbReference type="InterPro" id="IPR046959">
    <property type="entry name" value="PRK1-6/SRF4-like"/>
</dbReference>
<feature type="transmembrane region" description="Helical" evidence="14">
    <location>
        <begin position="608"/>
        <end position="634"/>
    </location>
</feature>
<dbReference type="GO" id="GO:0005524">
    <property type="term" value="F:ATP binding"/>
    <property type="evidence" value="ECO:0007669"/>
    <property type="project" value="UniProtKB-UniRule"/>
</dbReference>
<dbReference type="PANTHER" id="PTHR48007">
    <property type="entry name" value="LEUCINE-RICH REPEAT RECEPTOR-LIKE PROTEIN KINASE PXC1"/>
    <property type="match status" value="1"/>
</dbReference>